<evidence type="ECO:0000259" key="2">
    <source>
        <dbReference type="PROSITE" id="PS50043"/>
    </source>
</evidence>
<dbReference type="SMART" id="SM00421">
    <property type="entry name" value="HTH_LUXR"/>
    <property type="match status" value="1"/>
</dbReference>
<dbReference type="PROSITE" id="PS50043">
    <property type="entry name" value="HTH_LUXR_2"/>
    <property type="match status" value="1"/>
</dbReference>
<dbReference type="SUPFAM" id="SSF46894">
    <property type="entry name" value="C-terminal effector domain of the bipartite response regulators"/>
    <property type="match status" value="1"/>
</dbReference>
<dbReference type="GO" id="GO:0006355">
    <property type="term" value="P:regulation of DNA-templated transcription"/>
    <property type="evidence" value="ECO:0007669"/>
    <property type="project" value="InterPro"/>
</dbReference>
<dbReference type="EMBL" id="CP040428">
    <property type="protein sequence ID" value="QCT18403.1"/>
    <property type="molecule type" value="Genomic_DNA"/>
</dbReference>
<dbReference type="AlphaFoldDB" id="A0A4P8YF10"/>
<dbReference type="InterPro" id="IPR000792">
    <property type="entry name" value="Tscrpt_reg_LuxR_C"/>
</dbReference>
<proteinExistence type="predicted"/>
<protein>
    <submittedName>
        <fullName evidence="3">Response regulator transcription factor</fullName>
    </submittedName>
</protein>
<dbReference type="GO" id="GO:0003677">
    <property type="term" value="F:DNA binding"/>
    <property type="evidence" value="ECO:0007669"/>
    <property type="project" value="UniProtKB-KW"/>
</dbReference>
<sequence length="197" mass="22677">MFLVTQDRYLFQGIKNFFPDIVLLHSTEGEIFDSDGNEYSVLVDSRAPLRLSEYLMLSTASHGKRVSGIVLEMRYREAHLLSLKWCMDMAMARTDMAAMFGLFLETKGNRLTREWFDEIRLSEQERQMLILLREGKSMEEAARALALSVKSLYRKRIELYERLGLSNFNEACLFIFKNGLLDVPYHAPCELAEAGSG</sequence>
<evidence type="ECO:0000256" key="1">
    <source>
        <dbReference type="ARBA" id="ARBA00023125"/>
    </source>
</evidence>
<dbReference type="RefSeq" id="WP_138093749.1">
    <property type="nucleotide sequence ID" value="NZ_CP040428.1"/>
</dbReference>
<name>A0A4P8YF10_9ENTR</name>
<dbReference type="OrthoDB" id="6581541at2"/>
<keyword evidence="4" id="KW-1185">Reference proteome</keyword>
<keyword evidence="1" id="KW-0238">DNA-binding</keyword>
<feature type="domain" description="HTH luxR-type" evidence="2">
    <location>
        <begin position="114"/>
        <end position="179"/>
    </location>
</feature>
<reference evidence="3 4" key="1">
    <citation type="submission" date="2019-05" db="EMBL/GenBank/DDBJ databases">
        <title>Complete genome sequence of Izhakiella calystegiae KSNA2, an endophyte isolated from beach morning glory (Calystegia soldanella).</title>
        <authorList>
            <person name="Jiang L."/>
            <person name="Jeong J.C."/>
            <person name="Kim C.Y."/>
            <person name="Kim D.H."/>
            <person name="Kim S.W."/>
            <person name="Lee j."/>
        </authorList>
    </citation>
    <scope>NUCLEOTIDE SEQUENCE [LARGE SCALE GENOMIC DNA]</scope>
    <source>
        <strain evidence="3 4">KSNA2</strain>
    </source>
</reference>
<dbReference type="Gene3D" id="1.10.10.10">
    <property type="entry name" value="Winged helix-like DNA-binding domain superfamily/Winged helix DNA-binding domain"/>
    <property type="match status" value="1"/>
</dbReference>
<evidence type="ECO:0000313" key="3">
    <source>
        <dbReference type="EMBL" id="QCT18403.1"/>
    </source>
</evidence>
<dbReference type="KEGG" id="izh:FEM41_01475"/>
<evidence type="ECO:0000313" key="4">
    <source>
        <dbReference type="Proteomes" id="UP000302163"/>
    </source>
</evidence>
<gene>
    <name evidence="3" type="ORF">FEM41_01475</name>
</gene>
<dbReference type="Proteomes" id="UP000302163">
    <property type="component" value="Chromosome"/>
</dbReference>
<dbReference type="InterPro" id="IPR016032">
    <property type="entry name" value="Sig_transdc_resp-reg_C-effctor"/>
</dbReference>
<accession>A0A4P8YF10</accession>
<dbReference type="InterPro" id="IPR036388">
    <property type="entry name" value="WH-like_DNA-bd_sf"/>
</dbReference>
<organism evidence="3 4">
    <name type="scientific">Jejubacter calystegiae</name>
    <dbReference type="NCBI Taxonomy" id="2579935"/>
    <lineage>
        <taxon>Bacteria</taxon>
        <taxon>Pseudomonadati</taxon>
        <taxon>Pseudomonadota</taxon>
        <taxon>Gammaproteobacteria</taxon>
        <taxon>Enterobacterales</taxon>
        <taxon>Enterobacteriaceae</taxon>
        <taxon>Jejubacter</taxon>
    </lineage>
</organism>